<dbReference type="EMBL" id="CP045068">
    <property type="protein sequence ID" value="QFQ91031.1"/>
    <property type="molecule type" value="Genomic_DNA"/>
</dbReference>
<proteinExistence type="predicted"/>
<evidence type="ECO:0000313" key="3">
    <source>
        <dbReference type="Proteomes" id="UP000388452"/>
    </source>
</evidence>
<name>A0A5P8JQQ8_9LACO</name>
<keyword evidence="1" id="KW-0472">Membrane</keyword>
<accession>A0A5P8JQQ8</accession>
<reference evidence="2 3" key="1">
    <citation type="submission" date="2019-10" db="EMBL/GenBank/DDBJ databases">
        <title>Genome sequencing of Lactobacillus manihotivorans.</title>
        <authorList>
            <person name="Kim K."/>
        </authorList>
    </citation>
    <scope>NUCLEOTIDE SEQUENCE [LARGE SCALE GENOMIC DNA]</scope>
    <source>
        <strain evidence="2 3">LM010</strain>
    </source>
</reference>
<feature type="transmembrane region" description="Helical" evidence="1">
    <location>
        <begin position="86"/>
        <end position="105"/>
    </location>
</feature>
<keyword evidence="1" id="KW-1133">Transmembrane helix</keyword>
<sequence length="107" mass="12194">MTESEVGHAFIHLGHPRAQAFRLAFSSYLLILPDAAIHTGFYSRRPGNLVFGGKALIILFIILLAWMQWRLVVVQQHREKSLRNEWQTLGFVGVLILIFLTLQLLPA</sequence>
<keyword evidence="1" id="KW-0812">Transmembrane</keyword>
<gene>
    <name evidence="2" type="ORF">LM010_06155</name>
</gene>
<evidence type="ECO:0000313" key="2">
    <source>
        <dbReference type="EMBL" id="QFQ91031.1"/>
    </source>
</evidence>
<evidence type="ECO:0000256" key="1">
    <source>
        <dbReference type="SAM" id="Phobius"/>
    </source>
</evidence>
<dbReference type="RefSeq" id="WP_054713849.1">
    <property type="nucleotide sequence ID" value="NZ_CP045068.1"/>
</dbReference>
<dbReference type="AlphaFoldDB" id="A0A5P8JQQ8"/>
<protein>
    <submittedName>
        <fullName evidence="2">Uncharacterized protein</fullName>
    </submittedName>
</protein>
<feature type="transmembrane region" description="Helical" evidence="1">
    <location>
        <begin position="49"/>
        <end position="66"/>
    </location>
</feature>
<dbReference type="Proteomes" id="UP000388452">
    <property type="component" value="Chromosome"/>
</dbReference>
<organism evidence="2 3">
    <name type="scientific">Lacticaseibacillus manihotivorans</name>
    <dbReference type="NCBI Taxonomy" id="88233"/>
    <lineage>
        <taxon>Bacteria</taxon>
        <taxon>Bacillati</taxon>
        <taxon>Bacillota</taxon>
        <taxon>Bacilli</taxon>
        <taxon>Lactobacillales</taxon>
        <taxon>Lactobacillaceae</taxon>
        <taxon>Lacticaseibacillus</taxon>
    </lineage>
</organism>
<feature type="transmembrane region" description="Helical" evidence="1">
    <location>
        <begin position="20"/>
        <end position="37"/>
    </location>
</feature>